<feature type="domain" description="Glycosyltransferase 2-like" evidence="4">
    <location>
        <begin position="343"/>
        <end position="446"/>
    </location>
</feature>
<dbReference type="PANTHER" id="PTHR43179:SF12">
    <property type="entry name" value="GALACTOFURANOSYLTRANSFERASE GLFT2"/>
    <property type="match status" value="1"/>
</dbReference>
<evidence type="ECO:0000256" key="1">
    <source>
        <dbReference type="ARBA" id="ARBA00006739"/>
    </source>
</evidence>
<dbReference type="SUPFAM" id="SSF48452">
    <property type="entry name" value="TPR-like"/>
    <property type="match status" value="1"/>
</dbReference>
<accession>A0A0D6MNL1</accession>
<evidence type="ECO:0000313" key="5">
    <source>
        <dbReference type="EMBL" id="GAN55005.1"/>
    </source>
</evidence>
<gene>
    <name evidence="5" type="ORF">Tasa_036_023</name>
</gene>
<evidence type="ECO:0000256" key="3">
    <source>
        <dbReference type="ARBA" id="ARBA00022679"/>
    </source>
</evidence>
<keyword evidence="3 5" id="KW-0808">Transferase</keyword>
<dbReference type="AlphaFoldDB" id="A0A0D6MNL1"/>
<comment type="caution">
    <text evidence="5">The sequence shown here is derived from an EMBL/GenBank/DDBJ whole genome shotgun (WGS) entry which is preliminary data.</text>
</comment>
<dbReference type="Pfam" id="PF13692">
    <property type="entry name" value="Glyco_trans_1_4"/>
    <property type="match status" value="1"/>
</dbReference>
<organism evidence="5 6">
    <name type="scientific">Tanticharoenia sakaeratensis NBRC 103193</name>
    <dbReference type="NCBI Taxonomy" id="1231623"/>
    <lineage>
        <taxon>Bacteria</taxon>
        <taxon>Pseudomonadati</taxon>
        <taxon>Pseudomonadota</taxon>
        <taxon>Alphaproteobacteria</taxon>
        <taxon>Acetobacterales</taxon>
        <taxon>Acetobacteraceae</taxon>
        <taxon>Tanticharoenia</taxon>
    </lineage>
</organism>
<evidence type="ECO:0000313" key="6">
    <source>
        <dbReference type="Proteomes" id="UP000032679"/>
    </source>
</evidence>
<reference evidence="5 6" key="1">
    <citation type="submission" date="2012-10" db="EMBL/GenBank/DDBJ databases">
        <title>Genome sequencing of Tanticharoenia sakaeratensis NBRC 103193.</title>
        <authorList>
            <person name="Azuma Y."/>
            <person name="Hadano H."/>
            <person name="Hirakawa H."/>
            <person name="Matsushita K."/>
        </authorList>
    </citation>
    <scope>NUCLEOTIDE SEQUENCE [LARGE SCALE GENOMIC DNA]</scope>
    <source>
        <strain evidence="5 6">NBRC 103193</strain>
    </source>
</reference>
<dbReference type="InterPro" id="IPR029044">
    <property type="entry name" value="Nucleotide-diphossugar_trans"/>
</dbReference>
<name>A0A0D6MNL1_9PROT</name>
<dbReference type="EMBL" id="BALE01000036">
    <property type="protein sequence ID" value="GAN55005.1"/>
    <property type="molecule type" value="Genomic_DNA"/>
</dbReference>
<proteinExistence type="inferred from homology"/>
<evidence type="ECO:0000259" key="4">
    <source>
        <dbReference type="Pfam" id="PF00535"/>
    </source>
</evidence>
<dbReference type="Gene3D" id="3.40.50.2000">
    <property type="entry name" value="Glycogen Phosphorylase B"/>
    <property type="match status" value="1"/>
</dbReference>
<sequence length="965" mass="104150">MAVEDVAFVGYGHVVTDAQRAAWQAWVNGRAQDAYHRGQAARTAGRLDEAAFWLSRAARMARDNPNVAFSLASVRLAQGNWVACLAMMQPLWERFRLREAGLGTILSLYRLGREEAALTVAADVLRRCAPNADMAPIVDPVARRAGLPGWCAVSGDGRLSVHASAPVRVRIGTTRAFRCPPGETILPPGSTPVHVTAAGVDLLGSPLDRMAIQRTEGFVRATPRGLEGWVWHPAEPERTPLLTVETTQGTFPYRADRFSEAVSNDIPVARPREIFIPRRLLAPGMITLRDANGRALTGCPVDPEAGMLFKAGSSLPARFEPIPVGALPSRGRRRQAGRHGVLIVVPVYNDYGATHACLETLCETVPDDVEILVVDDGSADPAIKSLLDGMADHQDIALIRNAENRGFPAAVNQGLARSAGRDVILLNSDTVLPPGWLNVLHHAAYSQRDIGTVTPLSNRASILSYPDPTADNPAPDRGGIMQRARDAADANGDDIAEIPTANGFCMYIRADCLAETGLLREDVFAQGYGEENDFCMRARARGFRHVAALGTFVGHVGGASFGATRGPLMERNAALLEALHPGYEALVANHIRQDPLFPARRRMDLIRLQRLRAGRPSILLVLHDGGGGVARVARERAAAFAANGHLPLVLKPHPSGCVLSVSAADRQEAFASLRFDLPNDHALLIDVLRDLGIASIEWHHLVGHAPWIRSLPDDLDVSYDVFIHDYVWFCQRISLIGPSGRYCGEPDIQGCETCVATLGSHLGERISMPALLARSALELGRARRLMTPSHDAARRIGRHFAGLSIDVCPLEDDAAWPAPKPVQPGPVRRVCILGGIGREKGFDIVLALAEDARARSLPIAFHLVGHTPDDDALMATGKVLVTGEFNESEAMTLIAEQGADIGFIPSIMPETWCFALGQLWRAGLGVVAFNIGAQAERIQARKAGWLAPLGLPASALNDLFIRVRA</sequence>
<dbReference type="GO" id="GO:0016757">
    <property type="term" value="F:glycosyltransferase activity"/>
    <property type="evidence" value="ECO:0007669"/>
    <property type="project" value="UniProtKB-KW"/>
</dbReference>
<keyword evidence="2" id="KW-0328">Glycosyltransferase</keyword>
<dbReference type="STRING" id="1231623.Tasa_036_023"/>
<dbReference type="SUPFAM" id="SSF53448">
    <property type="entry name" value="Nucleotide-diphospho-sugar transferases"/>
    <property type="match status" value="1"/>
</dbReference>
<dbReference type="InterPro" id="IPR011990">
    <property type="entry name" value="TPR-like_helical_dom_sf"/>
</dbReference>
<dbReference type="RefSeq" id="WP_053053845.1">
    <property type="nucleotide sequence ID" value="NZ_BALE01000036.1"/>
</dbReference>
<dbReference type="OrthoDB" id="9771846at2"/>
<protein>
    <submittedName>
        <fullName evidence="5">Glycosyltransferase</fullName>
    </submittedName>
</protein>
<dbReference type="PANTHER" id="PTHR43179">
    <property type="entry name" value="RHAMNOSYLTRANSFERASE WBBL"/>
    <property type="match status" value="1"/>
</dbReference>
<keyword evidence="6" id="KW-1185">Reference proteome</keyword>
<dbReference type="Gene3D" id="1.25.40.10">
    <property type="entry name" value="Tetratricopeptide repeat domain"/>
    <property type="match status" value="1"/>
</dbReference>
<dbReference type="Pfam" id="PF00535">
    <property type="entry name" value="Glycos_transf_2"/>
    <property type="match status" value="1"/>
</dbReference>
<evidence type="ECO:0000256" key="2">
    <source>
        <dbReference type="ARBA" id="ARBA00022676"/>
    </source>
</evidence>
<dbReference type="Proteomes" id="UP000032679">
    <property type="component" value="Unassembled WGS sequence"/>
</dbReference>
<dbReference type="SUPFAM" id="SSF53756">
    <property type="entry name" value="UDP-Glycosyltransferase/glycogen phosphorylase"/>
    <property type="match status" value="1"/>
</dbReference>
<dbReference type="Gene3D" id="3.90.550.10">
    <property type="entry name" value="Spore Coat Polysaccharide Biosynthesis Protein SpsA, Chain A"/>
    <property type="match status" value="1"/>
</dbReference>
<dbReference type="InterPro" id="IPR001173">
    <property type="entry name" value="Glyco_trans_2-like"/>
</dbReference>
<comment type="similarity">
    <text evidence="1">Belongs to the glycosyltransferase 2 family.</text>
</comment>